<comment type="similarity">
    <text evidence="10">Belongs to the phosphofructokinase type A (PFKA) family. Mixed-substrate PFK group III subfamily.</text>
</comment>
<feature type="binding site" evidence="10">
    <location>
        <position position="175"/>
    </location>
    <ligand>
        <name>substrate</name>
        <note>ligand shared between dimeric partners</note>
    </ligand>
</feature>
<organism evidence="12 13">
    <name type="scientific">Luteitalea pratensis</name>
    <dbReference type="NCBI Taxonomy" id="1855912"/>
    <lineage>
        <taxon>Bacteria</taxon>
        <taxon>Pseudomonadati</taxon>
        <taxon>Acidobacteriota</taxon>
        <taxon>Vicinamibacteria</taxon>
        <taxon>Vicinamibacterales</taxon>
        <taxon>Vicinamibacteraceae</taxon>
        <taxon>Luteitalea</taxon>
    </lineage>
</organism>
<dbReference type="GO" id="GO:0030388">
    <property type="term" value="P:fructose 1,6-bisphosphate metabolic process"/>
    <property type="evidence" value="ECO:0007669"/>
    <property type="project" value="TreeGrafter"/>
</dbReference>
<comment type="subunit">
    <text evidence="10">Homodimer or homotetramer.</text>
</comment>
<dbReference type="GO" id="GO:0003872">
    <property type="term" value="F:6-phosphofructokinase activity"/>
    <property type="evidence" value="ECO:0007669"/>
    <property type="project" value="UniProtKB-UniRule"/>
</dbReference>
<dbReference type="InterPro" id="IPR015912">
    <property type="entry name" value="Phosphofructokinase_CS"/>
</dbReference>
<dbReference type="EMBL" id="CP015136">
    <property type="protein sequence ID" value="AMY10950.1"/>
    <property type="molecule type" value="Genomic_DNA"/>
</dbReference>
<keyword evidence="6 10" id="KW-0479">Metal-binding</keyword>
<comment type="pathway">
    <text evidence="3 10">Carbohydrate degradation; glycolysis; D-glyceraldehyde 3-phosphate and glycerone phosphate from D-glucose: step 3/4.</text>
</comment>
<keyword evidence="13" id="KW-1185">Reference proteome</keyword>
<evidence type="ECO:0000256" key="2">
    <source>
        <dbReference type="ARBA" id="ARBA00004496"/>
    </source>
</evidence>
<dbReference type="InterPro" id="IPR000023">
    <property type="entry name" value="Phosphofructokinase_dom"/>
</dbReference>
<feature type="binding site" description="in other chain" evidence="10">
    <location>
        <begin position="284"/>
        <end position="287"/>
    </location>
    <ligand>
        <name>substrate</name>
        <note>ligand shared between dimeric partners</note>
    </ligand>
</feature>
<dbReference type="PROSITE" id="PS00433">
    <property type="entry name" value="PHOSPHOFRUCTOKINASE"/>
    <property type="match status" value="1"/>
</dbReference>
<dbReference type="AlphaFoldDB" id="A0A143PS75"/>
<dbReference type="InterPro" id="IPR012003">
    <property type="entry name" value="ATP_PFK_prok-type"/>
</dbReference>
<dbReference type="InterPro" id="IPR012829">
    <property type="entry name" value="Phosphofructokinase_III"/>
</dbReference>
<dbReference type="Gene3D" id="3.40.50.450">
    <property type="match status" value="1"/>
</dbReference>
<keyword evidence="7 10" id="KW-0418">Kinase</keyword>
<comment type="cofactor">
    <cofactor evidence="1 10">
        <name>Mg(2+)</name>
        <dbReference type="ChEBI" id="CHEBI:18420"/>
    </cofactor>
</comment>
<dbReference type="GO" id="GO:0061621">
    <property type="term" value="P:canonical glycolysis"/>
    <property type="evidence" value="ECO:0007669"/>
    <property type="project" value="TreeGrafter"/>
</dbReference>
<dbReference type="GO" id="GO:0046872">
    <property type="term" value="F:metal ion binding"/>
    <property type="evidence" value="ECO:0007669"/>
    <property type="project" value="UniProtKB-KW"/>
</dbReference>
<dbReference type="HAMAP" id="MF_01976">
    <property type="entry name" value="Phosphofructokinase_III"/>
    <property type="match status" value="1"/>
</dbReference>
<evidence type="ECO:0000256" key="10">
    <source>
        <dbReference type="HAMAP-Rule" id="MF_01976"/>
    </source>
</evidence>
<dbReference type="GO" id="GO:0042802">
    <property type="term" value="F:identical protein binding"/>
    <property type="evidence" value="ECO:0007669"/>
    <property type="project" value="TreeGrafter"/>
</dbReference>
<dbReference type="UniPathway" id="UPA00109">
    <property type="reaction ID" value="UER00182"/>
</dbReference>
<dbReference type="Gene3D" id="3.40.50.460">
    <property type="entry name" value="Phosphofructokinase domain"/>
    <property type="match status" value="1"/>
</dbReference>
<evidence type="ECO:0000256" key="5">
    <source>
        <dbReference type="ARBA" id="ARBA00022679"/>
    </source>
</evidence>
<dbReference type="SUPFAM" id="SSF53784">
    <property type="entry name" value="Phosphofructokinase"/>
    <property type="match status" value="1"/>
</dbReference>
<dbReference type="GO" id="GO:0005524">
    <property type="term" value="F:ATP binding"/>
    <property type="evidence" value="ECO:0007669"/>
    <property type="project" value="UniProtKB-KW"/>
</dbReference>
<evidence type="ECO:0000256" key="7">
    <source>
        <dbReference type="ARBA" id="ARBA00022777"/>
    </source>
</evidence>
<comment type="caution">
    <text evidence="10">Lacks conserved residue(s) required for the propagation of feature annotation.</text>
</comment>
<dbReference type="RefSeq" id="WP_110172542.1">
    <property type="nucleotide sequence ID" value="NZ_CP015136.1"/>
</dbReference>
<dbReference type="PATRIC" id="fig|1813736.3.peg.4432"/>
<comment type="subcellular location">
    <subcellularLocation>
        <location evidence="2 10">Cytoplasm</location>
    </subcellularLocation>
</comment>
<keyword evidence="4 10" id="KW-0963">Cytoplasm</keyword>
<dbReference type="PIRSF" id="PIRSF000532">
    <property type="entry name" value="ATP_PFK_prok"/>
    <property type="match status" value="1"/>
</dbReference>
<gene>
    <name evidence="12" type="primary">pfkA1</name>
    <name evidence="10" type="synonym">pfkA</name>
    <name evidence="12" type="ORF">LuPra_04193</name>
</gene>
<keyword evidence="10" id="KW-0067">ATP-binding</keyword>
<feature type="binding site" evidence="10">
    <location>
        <position position="14"/>
    </location>
    <ligand>
        <name>ATP</name>
        <dbReference type="ChEBI" id="CHEBI:30616"/>
    </ligand>
</feature>
<dbReference type="GO" id="GO:0005945">
    <property type="term" value="C:6-phosphofructokinase complex"/>
    <property type="evidence" value="ECO:0007669"/>
    <property type="project" value="TreeGrafter"/>
</dbReference>
<keyword evidence="10" id="KW-0547">Nucleotide-binding</keyword>
<reference evidence="12 13" key="1">
    <citation type="journal article" date="2016" name="Genome Announc.">
        <title>First Complete Genome Sequence of a Subdivision 6 Acidobacterium Strain.</title>
        <authorList>
            <person name="Huang S."/>
            <person name="Vieira S."/>
            <person name="Bunk B."/>
            <person name="Riedel T."/>
            <person name="Sproer C."/>
            <person name="Overmann J."/>
        </authorList>
    </citation>
    <scope>NUCLEOTIDE SEQUENCE [LARGE SCALE GENOMIC DNA]</scope>
    <source>
        <strain evidence="13">DSM 100886 HEG_-6_39</strain>
    </source>
</reference>
<evidence type="ECO:0000256" key="4">
    <source>
        <dbReference type="ARBA" id="ARBA00022490"/>
    </source>
</evidence>
<proteinExistence type="inferred from homology"/>
<dbReference type="PANTHER" id="PTHR13697:SF52">
    <property type="entry name" value="ATP-DEPENDENT 6-PHOSPHOFRUCTOKINASE 3"/>
    <property type="match status" value="1"/>
</dbReference>
<dbReference type="PANTHER" id="PTHR13697">
    <property type="entry name" value="PHOSPHOFRUCTOKINASE"/>
    <property type="match status" value="1"/>
</dbReference>
<evidence type="ECO:0000256" key="3">
    <source>
        <dbReference type="ARBA" id="ARBA00004679"/>
    </source>
</evidence>
<dbReference type="Pfam" id="PF00365">
    <property type="entry name" value="PFK"/>
    <property type="match status" value="1"/>
</dbReference>
<feature type="binding site" evidence="10">
    <location>
        <begin position="115"/>
        <end position="118"/>
    </location>
    <ligand>
        <name>ATP</name>
        <dbReference type="ChEBI" id="CHEBI:30616"/>
    </ligand>
</feature>
<comment type="function">
    <text evidence="10">Catalyzes the phosphorylation of D-fructose 6-phosphate to fructose 1,6-bisphosphate by ATP, the first committing step of glycolysis.</text>
</comment>
<feature type="binding site" description="in other chain" evidence="10">
    <location>
        <begin position="138"/>
        <end position="140"/>
    </location>
    <ligand>
        <name>substrate</name>
        <note>ligand shared between dimeric partners</note>
    </ligand>
</feature>
<dbReference type="STRING" id="1855912.LuPra_04193"/>
<keyword evidence="5 10" id="KW-0808">Transferase</keyword>
<dbReference type="GO" id="GO:0047334">
    <property type="term" value="F:diphosphate-fructose-6-phosphate 1-phosphotransferase activity"/>
    <property type="evidence" value="ECO:0007669"/>
    <property type="project" value="InterPro"/>
</dbReference>
<name>A0A143PS75_LUTPR</name>
<dbReference type="GO" id="GO:0016208">
    <property type="term" value="F:AMP binding"/>
    <property type="evidence" value="ECO:0007669"/>
    <property type="project" value="TreeGrafter"/>
</dbReference>
<dbReference type="NCBIfam" id="NF002872">
    <property type="entry name" value="PRK03202.1"/>
    <property type="match status" value="1"/>
</dbReference>
<feature type="active site" description="Proton acceptor" evidence="10">
    <location>
        <position position="140"/>
    </location>
</feature>
<evidence type="ECO:0000259" key="11">
    <source>
        <dbReference type="Pfam" id="PF00365"/>
    </source>
</evidence>
<dbReference type="GO" id="GO:0006002">
    <property type="term" value="P:fructose 6-phosphate metabolic process"/>
    <property type="evidence" value="ECO:0007669"/>
    <property type="project" value="InterPro"/>
</dbReference>
<dbReference type="EC" id="2.7.1.11" evidence="10"/>
<feature type="binding site" evidence="10">
    <location>
        <position position="278"/>
    </location>
    <ligand>
        <name>substrate</name>
        <note>ligand shared between dimeric partners</note>
    </ligand>
</feature>
<dbReference type="GO" id="GO:0048029">
    <property type="term" value="F:monosaccharide binding"/>
    <property type="evidence" value="ECO:0007669"/>
    <property type="project" value="TreeGrafter"/>
</dbReference>
<evidence type="ECO:0000256" key="8">
    <source>
        <dbReference type="ARBA" id="ARBA00022842"/>
    </source>
</evidence>
<sequence length="361" mass="38315">MSKVRRIGVLTGGGDAPGLNAVIRAVVKSSYNYGIECLGLENSFDGLLETNRHTVLTPRNVTGILRVGGTILGTVNRGNPFLKPIDTSDGPKDYAERCMEMFHKLQIDGIVVIGGDGTLSIAHEFNKKGMPIIGVPKTIDNDIVGTTNCFGFDTAVAFATDAIDRLHTTAQAHQRVMVVEVMGRYAGWIALYSGVAGGADVIMVPEIPYDIDIVAQRIKERDSFGAKFSIVVVAEGAVPRGGKVSLVKAADGGYVERLGGVGHRVAAELEKLTGKETRTVVLGHLQRGGSPTSFDRMLATRFGAMAVELLVKGESDRMVAFHPPEIGSIPLADVGGKMRLVPADGDVVRTAKSLGISFGDE</sequence>
<evidence type="ECO:0000313" key="12">
    <source>
        <dbReference type="EMBL" id="AMY10950.1"/>
    </source>
</evidence>
<feature type="binding site" evidence="10">
    <location>
        <begin position="77"/>
        <end position="78"/>
    </location>
    <ligand>
        <name>ATP</name>
        <dbReference type="ChEBI" id="CHEBI:30616"/>
    </ligand>
</feature>
<dbReference type="InterPro" id="IPR022953">
    <property type="entry name" value="ATP_PFK"/>
</dbReference>
<dbReference type="GO" id="GO:0070095">
    <property type="term" value="F:fructose-6-phosphate binding"/>
    <property type="evidence" value="ECO:0007669"/>
    <property type="project" value="TreeGrafter"/>
</dbReference>
<feature type="domain" description="Phosphofructokinase" evidence="11">
    <location>
        <begin position="6"/>
        <end position="310"/>
    </location>
</feature>
<dbReference type="FunFam" id="3.40.50.460:FF:000002">
    <property type="entry name" value="ATP-dependent 6-phosphofructokinase"/>
    <property type="match status" value="1"/>
</dbReference>
<feature type="binding site" description="in other chain" evidence="10">
    <location>
        <begin position="182"/>
        <end position="184"/>
    </location>
    <ligand>
        <name>substrate</name>
        <note>ligand shared between dimeric partners</note>
    </ligand>
</feature>
<feature type="binding site" description="in other chain" evidence="10">
    <location>
        <position position="235"/>
    </location>
    <ligand>
        <name>substrate</name>
        <note>ligand shared between dimeric partners</note>
    </ligand>
</feature>
<dbReference type="PRINTS" id="PR00476">
    <property type="entry name" value="PHFRCTKINASE"/>
</dbReference>
<evidence type="ECO:0000256" key="1">
    <source>
        <dbReference type="ARBA" id="ARBA00001946"/>
    </source>
</evidence>
<accession>A0A143PS75</accession>
<dbReference type="OrthoDB" id="9802503at2"/>
<evidence type="ECO:0000313" key="13">
    <source>
        <dbReference type="Proteomes" id="UP000076079"/>
    </source>
</evidence>
<keyword evidence="9 10" id="KW-0324">Glycolysis</keyword>
<evidence type="ECO:0000256" key="9">
    <source>
        <dbReference type="ARBA" id="ARBA00023152"/>
    </source>
</evidence>
<dbReference type="InterPro" id="IPR035966">
    <property type="entry name" value="PKF_sf"/>
</dbReference>
<dbReference type="Proteomes" id="UP000076079">
    <property type="component" value="Chromosome"/>
</dbReference>
<dbReference type="KEGG" id="abac:LuPra_04193"/>
<comment type="catalytic activity">
    <reaction evidence="10">
        <text>beta-D-fructose 6-phosphate + ATP = beta-D-fructose 1,6-bisphosphate + ADP + H(+)</text>
        <dbReference type="Rhea" id="RHEA:16109"/>
        <dbReference type="ChEBI" id="CHEBI:15378"/>
        <dbReference type="ChEBI" id="CHEBI:30616"/>
        <dbReference type="ChEBI" id="CHEBI:32966"/>
        <dbReference type="ChEBI" id="CHEBI:57634"/>
        <dbReference type="ChEBI" id="CHEBI:456216"/>
        <dbReference type="EC" id="2.7.1.11"/>
    </reaction>
</comment>
<reference evidence="13" key="2">
    <citation type="submission" date="2016-04" db="EMBL/GenBank/DDBJ databases">
        <title>First Complete Genome Sequence of a Subdivision 6 Acidobacterium.</title>
        <authorList>
            <person name="Huang S."/>
            <person name="Vieira S."/>
            <person name="Bunk B."/>
            <person name="Riedel T."/>
            <person name="Sproeer C."/>
            <person name="Overmann J."/>
        </authorList>
    </citation>
    <scope>NUCLEOTIDE SEQUENCE [LARGE SCALE GENOMIC DNA]</scope>
    <source>
        <strain evidence="13">DSM 100886 HEG_-6_39</strain>
    </source>
</reference>
<protein>
    <recommendedName>
        <fullName evidence="10">ATP-dependent 6-phosphofructokinase</fullName>
        <shortName evidence="10">ATP-PFK</shortName>
        <shortName evidence="10">Phosphofructokinase</shortName>
        <ecNumber evidence="10">2.7.1.11</ecNumber>
    </recommendedName>
    <alternativeName>
        <fullName evidence="10">Phosphohexokinase</fullName>
    </alternativeName>
</protein>
<evidence type="ECO:0000256" key="6">
    <source>
        <dbReference type="ARBA" id="ARBA00022723"/>
    </source>
</evidence>
<feature type="site" description="Important for substrate specificity; cannot use PPi as phosphoryl donor" evidence="10">
    <location>
        <position position="117"/>
    </location>
</feature>
<feature type="binding site" evidence="10">
    <location>
        <position position="116"/>
    </location>
    <ligand>
        <name>Mg(2+)</name>
        <dbReference type="ChEBI" id="CHEBI:18420"/>
        <note>catalytic</note>
    </ligand>
</feature>
<keyword evidence="8 10" id="KW-0460">Magnesium</keyword>